<dbReference type="RefSeq" id="WP_377817227.1">
    <property type="nucleotide sequence ID" value="NZ_JBHSLU010000047.1"/>
</dbReference>
<keyword evidence="3" id="KW-1185">Reference proteome</keyword>
<protein>
    <recommendedName>
        <fullName evidence="4">J domain-containing protein</fullName>
    </recommendedName>
</protein>
<dbReference type="EMBL" id="JBHSLU010000047">
    <property type="protein sequence ID" value="MFC5506635.1"/>
    <property type="molecule type" value="Genomic_DNA"/>
</dbReference>
<evidence type="ECO:0000313" key="2">
    <source>
        <dbReference type="EMBL" id="MFC5506635.1"/>
    </source>
</evidence>
<accession>A0ABW0P2G7</accession>
<gene>
    <name evidence="2" type="ORF">ACFPN9_15365</name>
</gene>
<dbReference type="Proteomes" id="UP001596060">
    <property type="component" value="Unassembled WGS sequence"/>
</dbReference>
<evidence type="ECO:0000313" key="3">
    <source>
        <dbReference type="Proteomes" id="UP001596060"/>
    </source>
</evidence>
<sequence length="255" mass="28131">MFAEMRGVEEVKRARRAAVRSVEMIRDGSLAEQEVDFARMLFGETAAEEKLAAFGLLDDGGILDNLVRRVETMILFEYQRHRPVAALAEQIEQRFIELQRVRDEKAQRGEVALPAGMPRHAPRPERRDVAERNARTSRSANARLLAVHLAQRALYEGLNLALAELVRRQAAGETPRTLKDSEEMRACLGHGPLAMGPDHVASAEVAINRLRKAHMAGHPERGEVPYLVMVGLADAAPSPDDPDPELAKAVGIAAE</sequence>
<feature type="region of interest" description="Disordered" evidence="1">
    <location>
        <begin position="109"/>
        <end position="134"/>
    </location>
</feature>
<proteinExistence type="predicted"/>
<reference evidence="3" key="1">
    <citation type="journal article" date="2019" name="Int. J. Syst. Evol. Microbiol.">
        <title>The Global Catalogue of Microorganisms (GCM) 10K type strain sequencing project: providing services to taxonomists for standard genome sequencing and annotation.</title>
        <authorList>
            <consortium name="The Broad Institute Genomics Platform"/>
            <consortium name="The Broad Institute Genome Sequencing Center for Infectious Disease"/>
            <person name="Wu L."/>
            <person name="Ma J."/>
        </authorList>
    </citation>
    <scope>NUCLEOTIDE SEQUENCE [LARGE SCALE GENOMIC DNA]</scope>
    <source>
        <strain evidence="3">CCUG 43117</strain>
    </source>
</reference>
<organism evidence="2 3">
    <name type="scientific">Bosea massiliensis</name>
    <dbReference type="NCBI Taxonomy" id="151419"/>
    <lineage>
        <taxon>Bacteria</taxon>
        <taxon>Pseudomonadati</taxon>
        <taxon>Pseudomonadota</taxon>
        <taxon>Alphaproteobacteria</taxon>
        <taxon>Hyphomicrobiales</taxon>
        <taxon>Boseaceae</taxon>
        <taxon>Bosea</taxon>
    </lineage>
</organism>
<evidence type="ECO:0008006" key="4">
    <source>
        <dbReference type="Google" id="ProtNLM"/>
    </source>
</evidence>
<evidence type="ECO:0000256" key="1">
    <source>
        <dbReference type="SAM" id="MobiDB-lite"/>
    </source>
</evidence>
<name>A0ABW0P2G7_9HYPH</name>
<feature type="region of interest" description="Disordered" evidence="1">
    <location>
        <begin position="235"/>
        <end position="255"/>
    </location>
</feature>
<feature type="compositionally biased region" description="Basic and acidic residues" evidence="1">
    <location>
        <begin position="122"/>
        <end position="134"/>
    </location>
</feature>
<comment type="caution">
    <text evidence="2">The sequence shown here is derived from an EMBL/GenBank/DDBJ whole genome shotgun (WGS) entry which is preliminary data.</text>
</comment>